<gene>
    <name evidence="1" type="ORF">CORMATOL_02568</name>
</gene>
<sequence>MTFFVSRYDNLVTAKYHYQRRIDMVRQRYQVVFAPEQAYGDGNDSALFDRLAHSTTTYDAVPENEHSLFVFSAIILVPDTAVEEVAGLLDTDPGEFVSHTEVIRMSPTGSDVLTPISRQA</sequence>
<proteinExistence type="predicted"/>
<dbReference type="HOGENOM" id="CLU_2045754_0_0_11"/>
<dbReference type="EMBL" id="ACEB01000042">
    <property type="protein sequence ID" value="EEG25976.1"/>
    <property type="molecule type" value="Genomic_DNA"/>
</dbReference>
<protein>
    <recommendedName>
        <fullName evidence="3">YCII-related domain-containing protein</fullName>
    </recommendedName>
</protein>
<reference evidence="1 2" key="1">
    <citation type="submission" date="2009-01" db="EMBL/GenBank/DDBJ databases">
        <authorList>
            <person name="Fulton L."/>
            <person name="Clifton S."/>
            <person name="Chinwalla A.T."/>
            <person name="Mitreva M."/>
            <person name="Sodergren E."/>
            <person name="Weinstock G."/>
            <person name="Clifton S."/>
            <person name="Dooling D.J."/>
            <person name="Fulton B."/>
            <person name="Minx P."/>
            <person name="Pepin K.H."/>
            <person name="Johnson M."/>
            <person name="Bhonagiri V."/>
            <person name="Nash W.E."/>
            <person name="Mardis E.R."/>
            <person name="Wilson R.K."/>
        </authorList>
    </citation>
    <scope>NUCLEOTIDE SEQUENCE [LARGE SCALE GENOMIC DNA]</scope>
    <source>
        <strain evidence="1 2">ATCC 33806</strain>
    </source>
</reference>
<accession>C0E6D5</accession>
<dbReference type="AlphaFoldDB" id="C0E6D5"/>
<evidence type="ECO:0000313" key="1">
    <source>
        <dbReference type="EMBL" id="EEG25976.1"/>
    </source>
</evidence>
<dbReference type="Proteomes" id="UP000006247">
    <property type="component" value="Unassembled WGS sequence"/>
</dbReference>
<name>C0E6D5_9CORY</name>
<evidence type="ECO:0000313" key="2">
    <source>
        <dbReference type="Proteomes" id="UP000006247"/>
    </source>
</evidence>
<evidence type="ECO:0008006" key="3">
    <source>
        <dbReference type="Google" id="ProtNLM"/>
    </source>
</evidence>
<comment type="caution">
    <text evidence="1">The sequence shown here is derived from an EMBL/GenBank/DDBJ whole genome shotgun (WGS) entry which is preliminary data.</text>
</comment>
<organism evidence="1 2">
    <name type="scientific">Corynebacterium matruchotii ATCC 33806</name>
    <dbReference type="NCBI Taxonomy" id="566549"/>
    <lineage>
        <taxon>Bacteria</taxon>
        <taxon>Bacillati</taxon>
        <taxon>Actinomycetota</taxon>
        <taxon>Actinomycetes</taxon>
        <taxon>Mycobacteriales</taxon>
        <taxon>Corynebacteriaceae</taxon>
        <taxon>Corynebacterium</taxon>
    </lineage>
</organism>